<dbReference type="EMBL" id="DAEPXK010000095">
    <property type="protein sequence ID" value="HBH1544542.1"/>
    <property type="molecule type" value="Genomic_DNA"/>
</dbReference>
<feature type="signal peptide" evidence="1">
    <location>
        <begin position="1"/>
        <end position="24"/>
    </location>
</feature>
<dbReference type="Pfam" id="PF07737">
    <property type="entry name" value="ATLF"/>
    <property type="match status" value="1"/>
</dbReference>
<name>A0AAN5VQZ0_CLODI</name>
<dbReference type="PROSITE" id="PS51257">
    <property type="entry name" value="PROKAR_LIPOPROTEIN"/>
    <property type="match status" value="1"/>
</dbReference>
<dbReference type="AlphaFoldDB" id="A0AAN5VQZ0"/>
<evidence type="ECO:0000256" key="1">
    <source>
        <dbReference type="SAM" id="SignalP"/>
    </source>
</evidence>
<dbReference type="Proteomes" id="UP000878956">
    <property type="component" value="Unassembled WGS sequence"/>
</dbReference>
<evidence type="ECO:0000259" key="2">
    <source>
        <dbReference type="Pfam" id="PF07737"/>
    </source>
</evidence>
<feature type="domain" description="Anthrax toxin lethal/endema factor N-/C-terminal" evidence="2">
    <location>
        <begin position="124"/>
        <end position="198"/>
    </location>
</feature>
<accession>A0AAN5VQZ0</accession>
<evidence type="ECO:0000313" key="3">
    <source>
        <dbReference type="EMBL" id="HBH1544542.1"/>
    </source>
</evidence>
<evidence type="ECO:0000313" key="4">
    <source>
        <dbReference type="Proteomes" id="UP000878956"/>
    </source>
</evidence>
<keyword evidence="1" id="KW-0732">Signal</keyword>
<dbReference type="InterPro" id="IPR014781">
    <property type="entry name" value="Anthrax_toxin_lethal/edema_N/C"/>
</dbReference>
<organism evidence="3 4">
    <name type="scientific">Clostridioides difficile</name>
    <name type="common">Peptoclostridium difficile</name>
    <dbReference type="NCBI Taxonomy" id="1496"/>
    <lineage>
        <taxon>Bacteria</taxon>
        <taxon>Bacillati</taxon>
        <taxon>Bacillota</taxon>
        <taxon>Clostridia</taxon>
        <taxon>Peptostreptococcales</taxon>
        <taxon>Peptostreptococcaceae</taxon>
        <taxon>Clostridioides</taxon>
    </lineage>
</organism>
<dbReference type="CDD" id="cd20184">
    <property type="entry name" value="M34_peptidase_like"/>
    <property type="match status" value="1"/>
</dbReference>
<feature type="chain" id="PRO_5043043850" description="Anthrax toxin lethal/endema factor N-/C-terminal domain-containing protein" evidence="1">
    <location>
        <begin position="25"/>
        <end position="204"/>
    </location>
</feature>
<proteinExistence type="predicted"/>
<protein>
    <recommendedName>
        <fullName evidence="2">Anthrax toxin lethal/endema factor N-/C-terminal domain-containing protein</fullName>
    </recommendedName>
</protein>
<sequence length="204" mass="24541">MLNKIKFIITVFLLFISCSSEVNAYRDKEISDLEIEHIRSEAFDYSSFIELDGVDYNTQFKVYKYLDVIPENIIEKFIENKMKIEITNKSLQERFLSNYILSGVYFDKTIHLSSNKDWAEQSLLHEFGHFVDEISYMNKNEFIKIYEREKDNLILNKDKDKSYYLRNVSEYFAQSFEEYLINPERLLLNNPKTYEYIKLCIDQI</sequence>
<comment type="caution">
    <text evidence="3">The sequence shown here is derived from an EMBL/GenBank/DDBJ whole genome shotgun (WGS) entry which is preliminary data.</text>
</comment>
<gene>
    <name evidence="3" type="ORF">KRM00_004096</name>
</gene>
<reference evidence="3" key="1">
    <citation type="journal article" date="2018" name="Genome Biol.">
        <title>SKESA: strategic k-mer extension for scrupulous assemblies.</title>
        <authorList>
            <person name="Souvorov A."/>
            <person name="Agarwala R."/>
            <person name="Lipman D.J."/>
        </authorList>
    </citation>
    <scope>NUCLEOTIDE SEQUENCE</scope>
    <source>
        <strain evidence="3">HN1000</strain>
    </source>
</reference>
<reference evidence="3" key="2">
    <citation type="submission" date="2021-06" db="EMBL/GenBank/DDBJ databases">
        <authorList>
            <consortium name="NCBI Pathogen Detection Project"/>
        </authorList>
    </citation>
    <scope>NUCLEOTIDE SEQUENCE</scope>
    <source>
        <strain evidence="3">HN1000</strain>
    </source>
</reference>